<accession>A0ACB9R836</accession>
<gene>
    <name evidence="1" type="ORF">MLD38_010415</name>
</gene>
<name>A0ACB9R836_9MYRT</name>
<reference evidence="2" key="1">
    <citation type="journal article" date="2023" name="Front. Plant Sci.">
        <title>Chromosomal-level genome assembly of Melastoma candidum provides insights into trichome evolution.</title>
        <authorList>
            <person name="Zhong Y."/>
            <person name="Wu W."/>
            <person name="Sun C."/>
            <person name="Zou P."/>
            <person name="Liu Y."/>
            <person name="Dai S."/>
            <person name="Zhou R."/>
        </authorList>
    </citation>
    <scope>NUCLEOTIDE SEQUENCE [LARGE SCALE GENOMIC DNA]</scope>
</reference>
<proteinExistence type="predicted"/>
<sequence>MAFSPAAPSSACFPLSLLSLVGKRHFLLMSTHGFSITTASRQDNNDAWAVGVTRRSADYKQSNWDYDSLIHSLRAGYAATDPEANDIKRIEEEINGMLCNGEMRVTERLEFIDVVQRLGLQRYFDIEIKNALQMIHNNEDYFQLEDADLYTTALMFRLLRQHGFQVQTDVFKQFMDGRDTFTAESLLSLYEASFYGLAGEDVMEKARDFAGEHLKAYLTEKGGRCSNGTITTMKVEHALEMPIHWRPNRLEARWFMEVYEKEQEMNTALLDFARLDFNMVQSVYRNELSDLARWWVELGLNKMNISRDRLMELYLWCSSVVYEPQHGACRQPITKMASMITLIDDVYDIYGTLDELQLLTNMVERWDAHEIDQLPDAMRVSFMALYETTNRICDWASRDKGIDVRCYVQKAWADQCRAYLQEATWYHEGIKPTVQQYLECSTTTVGVKIMLLLIYFLTTDDITQEALDWISQDPSVIPCTALICRLNNDLGTSTYELARGDNVKAVECYMNEAAVTEEVARRHIEHMVNHAWKAMNEEVLVSKSRIPGSEYFVEVCMNYARASQSFDKYGDGHDVEKNHDIDGQVKLVLVEPIPKCSK</sequence>
<dbReference type="Proteomes" id="UP001057402">
    <property type="component" value="Chromosome 4"/>
</dbReference>
<keyword evidence="2" id="KW-1185">Reference proteome</keyword>
<comment type="caution">
    <text evidence="1">The sequence shown here is derived from an EMBL/GenBank/DDBJ whole genome shotgun (WGS) entry which is preliminary data.</text>
</comment>
<dbReference type="EMBL" id="CM042883">
    <property type="protein sequence ID" value="KAI4372142.1"/>
    <property type="molecule type" value="Genomic_DNA"/>
</dbReference>
<evidence type="ECO:0000313" key="2">
    <source>
        <dbReference type="Proteomes" id="UP001057402"/>
    </source>
</evidence>
<organism evidence="1 2">
    <name type="scientific">Melastoma candidum</name>
    <dbReference type="NCBI Taxonomy" id="119954"/>
    <lineage>
        <taxon>Eukaryota</taxon>
        <taxon>Viridiplantae</taxon>
        <taxon>Streptophyta</taxon>
        <taxon>Embryophyta</taxon>
        <taxon>Tracheophyta</taxon>
        <taxon>Spermatophyta</taxon>
        <taxon>Magnoliopsida</taxon>
        <taxon>eudicotyledons</taxon>
        <taxon>Gunneridae</taxon>
        <taxon>Pentapetalae</taxon>
        <taxon>rosids</taxon>
        <taxon>malvids</taxon>
        <taxon>Myrtales</taxon>
        <taxon>Melastomataceae</taxon>
        <taxon>Melastomatoideae</taxon>
        <taxon>Melastomateae</taxon>
        <taxon>Melastoma</taxon>
    </lineage>
</organism>
<protein>
    <submittedName>
        <fullName evidence="1">Uncharacterized protein</fullName>
    </submittedName>
</protein>
<evidence type="ECO:0000313" key="1">
    <source>
        <dbReference type="EMBL" id="KAI4372142.1"/>
    </source>
</evidence>